<evidence type="ECO:0000259" key="2">
    <source>
        <dbReference type="Pfam" id="PF13635"/>
    </source>
</evidence>
<dbReference type="InterPro" id="IPR025420">
    <property type="entry name" value="DUF4143"/>
</dbReference>
<feature type="domain" description="AAA" evidence="1">
    <location>
        <begin position="20"/>
        <end position="149"/>
    </location>
</feature>
<dbReference type="Pfam" id="PF13173">
    <property type="entry name" value="AAA_14"/>
    <property type="match status" value="1"/>
</dbReference>
<dbReference type="PANTHER" id="PTHR33295">
    <property type="entry name" value="ATPASE"/>
    <property type="match status" value="1"/>
</dbReference>
<gene>
    <name evidence="3" type="ORF">WMO29_10980</name>
</gene>
<keyword evidence="3" id="KW-0067">ATP-binding</keyword>
<dbReference type="InterPro" id="IPR041682">
    <property type="entry name" value="AAA_14"/>
</dbReference>
<sequence length="402" mass="47677">MVKREMYLKKIRPFYHLDLIKVITGIRRCGKSVLLQQIKEELLAEGIREDQILYLNFEDYDFSFIQSGKDLHEYVKEQLTEKQKYYLFFDEIQTVSEFERVINSLRMKFDVSIFITGSNGKLLSGELATYLSGRYVSFLVMPFSFREMCEIRKVQPESATEEMLLEYMEWGGMPQRFQLTDQEQVKTFLRDVYDTIVLRDIVQRAGIRDVDVFNRLIEYLACNPSQTVSVKSISDYFMSVERKISRETIYNYLENITASMIMRKVSRYDVRGKYILTKMEKYYLTDTGLGRVRNSGFKLEMGALLENIIYNELIVRGYDVYVGKTRKSEVDFVAVRGNEKEYYQVAYYLYDQKVIDREFGAFREIEDNYPKYVISLDKMDFSRDGIIHKNAVRFLTEESEKK</sequence>
<keyword evidence="4" id="KW-1185">Reference proteome</keyword>
<comment type="caution">
    <text evidence="3">The sequence shown here is derived from an EMBL/GenBank/DDBJ whole genome shotgun (WGS) entry which is preliminary data.</text>
</comment>
<dbReference type="EMBL" id="JBBMFE010000010">
    <property type="protein sequence ID" value="MEQ2473005.1"/>
    <property type="molecule type" value="Genomic_DNA"/>
</dbReference>
<accession>A0ABV1FIX2</accession>
<reference evidence="3 4" key="1">
    <citation type="submission" date="2024-03" db="EMBL/GenBank/DDBJ databases">
        <title>Human intestinal bacterial collection.</title>
        <authorList>
            <person name="Pauvert C."/>
            <person name="Hitch T.C.A."/>
            <person name="Clavel T."/>
        </authorList>
    </citation>
    <scope>NUCLEOTIDE SEQUENCE [LARGE SCALE GENOMIC DNA]</scope>
    <source>
        <strain evidence="3 4">CLA-AA-H132</strain>
    </source>
</reference>
<dbReference type="Proteomes" id="UP001438008">
    <property type="component" value="Unassembled WGS sequence"/>
</dbReference>
<proteinExistence type="predicted"/>
<organism evidence="3 4">
    <name type="scientific">Laedolimicola intestinihominis</name>
    <dbReference type="NCBI Taxonomy" id="3133166"/>
    <lineage>
        <taxon>Bacteria</taxon>
        <taxon>Bacillati</taxon>
        <taxon>Bacillota</taxon>
        <taxon>Clostridia</taxon>
        <taxon>Lachnospirales</taxon>
        <taxon>Lachnospiraceae</taxon>
        <taxon>Laedolimicola</taxon>
    </lineage>
</organism>
<feature type="domain" description="DUF4143" evidence="2">
    <location>
        <begin position="199"/>
        <end position="342"/>
    </location>
</feature>
<protein>
    <submittedName>
        <fullName evidence="3">ATP-binding protein</fullName>
    </submittedName>
</protein>
<dbReference type="RefSeq" id="WP_349164802.1">
    <property type="nucleotide sequence ID" value="NZ_JBBMFE010000010.1"/>
</dbReference>
<dbReference type="SUPFAM" id="SSF52540">
    <property type="entry name" value="P-loop containing nucleoside triphosphate hydrolases"/>
    <property type="match status" value="1"/>
</dbReference>
<name>A0ABV1FIX2_9FIRM</name>
<keyword evidence="3" id="KW-0547">Nucleotide-binding</keyword>
<evidence type="ECO:0000259" key="1">
    <source>
        <dbReference type="Pfam" id="PF13173"/>
    </source>
</evidence>
<dbReference type="GO" id="GO:0005524">
    <property type="term" value="F:ATP binding"/>
    <property type="evidence" value="ECO:0007669"/>
    <property type="project" value="UniProtKB-KW"/>
</dbReference>
<evidence type="ECO:0000313" key="3">
    <source>
        <dbReference type="EMBL" id="MEQ2473005.1"/>
    </source>
</evidence>
<evidence type="ECO:0000313" key="4">
    <source>
        <dbReference type="Proteomes" id="UP001438008"/>
    </source>
</evidence>
<dbReference type="InterPro" id="IPR027417">
    <property type="entry name" value="P-loop_NTPase"/>
</dbReference>
<dbReference type="PANTHER" id="PTHR33295:SF20">
    <property type="entry name" value="ATPASE"/>
    <property type="match status" value="1"/>
</dbReference>
<dbReference type="Pfam" id="PF13635">
    <property type="entry name" value="DUF4143"/>
    <property type="match status" value="1"/>
</dbReference>